<dbReference type="PANTHER" id="PTHR33619:SF3">
    <property type="entry name" value="POLYSACCHARIDE EXPORT PROTEIN GFCE-RELATED"/>
    <property type="match status" value="1"/>
</dbReference>
<keyword evidence="7" id="KW-0732">Signal</keyword>
<evidence type="ECO:0000256" key="6">
    <source>
        <dbReference type="ARBA" id="ARBA00022692"/>
    </source>
</evidence>
<evidence type="ECO:0000256" key="2">
    <source>
        <dbReference type="ARBA" id="ARBA00009450"/>
    </source>
</evidence>
<dbReference type="GO" id="GO:0015288">
    <property type="term" value="F:porin activity"/>
    <property type="evidence" value="ECO:0007669"/>
    <property type="project" value="UniProtKB-KW"/>
</dbReference>
<dbReference type="GO" id="GO:0046930">
    <property type="term" value="C:pore complex"/>
    <property type="evidence" value="ECO:0007669"/>
    <property type="project" value="UniProtKB-KW"/>
</dbReference>
<evidence type="ECO:0000259" key="17">
    <source>
        <dbReference type="Pfam" id="PF22461"/>
    </source>
</evidence>
<evidence type="ECO:0000313" key="19">
    <source>
        <dbReference type="Proteomes" id="UP000254893"/>
    </source>
</evidence>
<dbReference type="Pfam" id="PF02563">
    <property type="entry name" value="Poly_export"/>
    <property type="match status" value="1"/>
</dbReference>
<dbReference type="Proteomes" id="UP000254893">
    <property type="component" value="Unassembled WGS sequence"/>
</dbReference>
<evidence type="ECO:0000256" key="3">
    <source>
        <dbReference type="ARBA" id="ARBA00022448"/>
    </source>
</evidence>
<evidence type="ECO:0000256" key="10">
    <source>
        <dbReference type="ARBA" id="ARBA00023114"/>
    </source>
</evidence>
<evidence type="ECO:0000256" key="1">
    <source>
        <dbReference type="ARBA" id="ARBA00004571"/>
    </source>
</evidence>
<dbReference type="PANTHER" id="PTHR33619">
    <property type="entry name" value="POLYSACCHARIDE EXPORT PROTEIN GFCE-RELATED"/>
    <property type="match status" value="1"/>
</dbReference>
<dbReference type="GO" id="GO:0006811">
    <property type="term" value="P:monoatomic ion transport"/>
    <property type="evidence" value="ECO:0007669"/>
    <property type="project" value="UniProtKB-KW"/>
</dbReference>
<accession>A0A380C512</accession>
<evidence type="ECO:0000256" key="8">
    <source>
        <dbReference type="ARBA" id="ARBA00023047"/>
    </source>
</evidence>
<keyword evidence="14" id="KW-0449">Lipoprotein</keyword>
<keyword evidence="9" id="KW-0406">Ion transport</keyword>
<comment type="subcellular location">
    <subcellularLocation>
        <location evidence="1">Cell outer membrane</location>
        <topology evidence="1">Multi-pass membrane protein</topology>
    </subcellularLocation>
</comment>
<dbReference type="Gene3D" id="3.10.560.10">
    <property type="entry name" value="Outer membrane lipoprotein wza domain like"/>
    <property type="match status" value="1"/>
</dbReference>
<feature type="domain" description="Polysaccharide export protein N-terminal" evidence="16">
    <location>
        <begin position="50"/>
        <end position="140"/>
    </location>
</feature>
<evidence type="ECO:0000256" key="4">
    <source>
        <dbReference type="ARBA" id="ARBA00022452"/>
    </source>
</evidence>
<dbReference type="Gene3D" id="3.30.1950.10">
    <property type="entry name" value="wza like domain"/>
    <property type="match status" value="1"/>
</dbReference>
<dbReference type="AlphaFoldDB" id="A0A380C512"/>
<protein>
    <submittedName>
        <fullName evidence="18">Polysaccharide export protein Wza</fullName>
    </submittedName>
</protein>
<keyword evidence="11 15" id="KW-0472">Membrane</keyword>
<dbReference type="GO" id="GO:0015159">
    <property type="term" value="F:polysaccharide transmembrane transporter activity"/>
    <property type="evidence" value="ECO:0007669"/>
    <property type="project" value="InterPro"/>
</dbReference>
<evidence type="ECO:0000259" key="16">
    <source>
        <dbReference type="Pfam" id="PF02563"/>
    </source>
</evidence>
<dbReference type="PROSITE" id="PS51257">
    <property type="entry name" value="PROKAR_LIPOPROTEIN"/>
    <property type="match status" value="1"/>
</dbReference>
<dbReference type="EMBL" id="UGYW01000002">
    <property type="protein sequence ID" value="SUJ12295.1"/>
    <property type="molecule type" value="Genomic_DNA"/>
</dbReference>
<keyword evidence="15" id="KW-1133">Transmembrane helix</keyword>
<keyword evidence="12" id="KW-0564">Palmitate</keyword>
<dbReference type="GO" id="GO:0009279">
    <property type="term" value="C:cell outer membrane"/>
    <property type="evidence" value="ECO:0007669"/>
    <property type="project" value="UniProtKB-SubCell"/>
</dbReference>
<dbReference type="InterPro" id="IPR049712">
    <property type="entry name" value="Poly_export"/>
</dbReference>
<organism evidence="18 19">
    <name type="scientific">Sphingobacterium spiritivorum</name>
    <name type="common">Flavobacterium spiritivorum</name>
    <dbReference type="NCBI Taxonomy" id="258"/>
    <lineage>
        <taxon>Bacteria</taxon>
        <taxon>Pseudomonadati</taxon>
        <taxon>Bacteroidota</taxon>
        <taxon>Sphingobacteriia</taxon>
        <taxon>Sphingobacteriales</taxon>
        <taxon>Sphingobacteriaceae</taxon>
        <taxon>Sphingobacterium</taxon>
    </lineage>
</organism>
<name>A0A380C512_SPHSI</name>
<comment type="similarity">
    <text evidence="2">Belongs to the BexD/CtrA/VexA family.</text>
</comment>
<feature type="domain" description="SLBB" evidence="17">
    <location>
        <begin position="145"/>
        <end position="224"/>
    </location>
</feature>
<gene>
    <name evidence="18" type="ORF">NCTC11388_02212</name>
</gene>
<dbReference type="InterPro" id="IPR003715">
    <property type="entry name" value="Poly_export_N"/>
</dbReference>
<evidence type="ECO:0000256" key="5">
    <source>
        <dbReference type="ARBA" id="ARBA00022597"/>
    </source>
</evidence>
<evidence type="ECO:0000313" key="18">
    <source>
        <dbReference type="EMBL" id="SUJ12295.1"/>
    </source>
</evidence>
<evidence type="ECO:0000256" key="13">
    <source>
        <dbReference type="ARBA" id="ARBA00023237"/>
    </source>
</evidence>
<proteinExistence type="inferred from homology"/>
<evidence type="ECO:0000256" key="7">
    <source>
        <dbReference type="ARBA" id="ARBA00022729"/>
    </source>
</evidence>
<evidence type="ECO:0000256" key="12">
    <source>
        <dbReference type="ARBA" id="ARBA00023139"/>
    </source>
</evidence>
<keyword evidence="10" id="KW-0626">Porin</keyword>
<dbReference type="InterPro" id="IPR054765">
    <property type="entry name" value="SLBB_dom"/>
</dbReference>
<keyword evidence="5" id="KW-0762">Sugar transport</keyword>
<evidence type="ECO:0000256" key="15">
    <source>
        <dbReference type="SAM" id="Phobius"/>
    </source>
</evidence>
<dbReference type="RefSeq" id="WP_115170135.1">
    <property type="nucleotide sequence ID" value="NZ_UGYW01000002.1"/>
</dbReference>
<reference evidence="18 19" key="1">
    <citation type="submission" date="2018-06" db="EMBL/GenBank/DDBJ databases">
        <authorList>
            <consortium name="Pathogen Informatics"/>
            <person name="Doyle S."/>
        </authorList>
    </citation>
    <scope>NUCLEOTIDE SEQUENCE [LARGE SCALE GENOMIC DNA]</scope>
    <source>
        <strain evidence="18 19">NCTC11388</strain>
    </source>
</reference>
<evidence type="ECO:0000256" key="14">
    <source>
        <dbReference type="ARBA" id="ARBA00023288"/>
    </source>
</evidence>
<sequence length="259" mass="28655">MNINLSRAFFLSLLLLTLVGMFSCGSRKEIIYLQPDSTQISTIYQQHIPKIQPNDILAISVSAADIKATQPFNQQNAYQMNAGSATDMAFKPTYTVDDSGEIDFPVLGKLKVGGLTRLEAMDMIRQRLKTYILDPGVNISYSNFKVTVVGEVAKPGTYTLNNERVTIFEALGLAGDMTMKGMRNNVLVIREIDGAKTMNRIDLTKQDALNSPFYYLAQNDVVYVEPNGSQIRNANYGQNTNIIISIAGLIITIISVIVR</sequence>
<evidence type="ECO:0000256" key="11">
    <source>
        <dbReference type="ARBA" id="ARBA00023136"/>
    </source>
</evidence>
<evidence type="ECO:0000256" key="9">
    <source>
        <dbReference type="ARBA" id="ARBA00023065"/>
    </source>
</evidence>
<keyword evidence="13" id="KW-0998">Cell outer membrane</keyword>
<keyword evidence="6 15" id="KW-0812">Transmembrane</keyword>
<dbReference type="Pfam" id="PF22461">
    <property type="entry name" value="SLBB_2"/>
    <property type="match status" value="1"/>
</dbReference>
<keyword evidence="4" id="KW-1134">Transmembrane beta strand</keyword>
<feature type="transmembrane region" description="Helical" evidence="15">
    <location>
        <begin position="240"/>
        <end position="258"/>
    </location>
</feature>
<keyword evidence="3" id="KW-0813">Transport</keyword>
<keyword evidence="8" id="KW-0625">Polysaccharide transport</keyword>